<protein>
    <submittedName>
        <fullName evidence="2">Uncharacterized protein</fullName>
    </submittedName>
</protein>
<feature type="region of interest" description="Disordered" evidence="1">
    <location>
        <begin position="1"/>
        <end position="113"/>
    </location>
</feature>
<feature type="compositionally biased region" description="Basic and acidic residues" evidence="1">
    <location>
        <begin position="88"/>
        <end position="99"/>
    </location>
</feature>
<dbReference type="EMBL" id="JAQQWL010000015">
    <property type="protein sequence ID" value="KAK8041207.1"/>
    <property type="molecule type" value="Genomic_DNA"/>
</dbReference>
<accession>A0ABR1T3P3</accession>
<dbReference type="Proteomes" id="UP001480595">
    <property type="component" value="Unassembled WGS sequence"/>
</dbReference>
<name>A0ABR1T3P3_9PEZI</name>
<reference evidence="2 3" key="1">
    <citation type="submission" date="2023-01" db="EMBL/GenBank/DDBJ databases">
        <title>Analysis of 21 Apiospora genomes using comparative genomics revels a genus with tremendous synthesis potential of carbohydrate active enzymes and secondary metabolites.</title>
        <authorList>
            <person name="Sorensen T."/>
        </authorList>
    </citation>
    <scope>NUCLEOTIDE SEQUENCE [LARGE SCALE GENOMIC DNA]</scope>
    <source>
        <strain evidence="2 3">CBS 135458</strain>
    </source>
</reference>
<evidence type="ECO:0000313" key="3">
    <source>
        <dbReference type="Proteomes" id="UP001480595"/>
    </source>
</evidence>
<proteinExistence type="predicted"/>
<feature type="compositionally biased region" description="Polar residues" evidence="1">
    <location>
        <begin position="41"/>
        <end position="56"/>
    </location>
</feature>
<dbReference type="RefSeq" id="XP_066708752.1">
    <property type="nucleotide sequence ID" value="XM_066865623.1"/>
</dbReference>
<dbReference type="GeneID" id="92098686"/>
<feature type="compositionally biased region" description="Basic and acidic residues" evidence="1">
    <location>
        <begin position="10"/>
        <end position="22"/>
    </location>
</feature>
<sequence>MSGADPGVTSDERQLRRGRDGNSSETACGARPACAKPVTERWSTQARPASSWSTDIRSWRDFHERKHKPAETSWLSTPPASPSRHGKRDLSCSEKEAPTVEKGGYTGKPEPEEPYHVFSRRQKWLWWN</sequence>
<evidence type="ECO:0000313" key="2">
    <source>
        <dbReference type="EMBL" id="KAK8041207.1"/>
    </source>
</evidence>
<comment type="caution">
    <text evidence="2">The sequence shown here is derived from an EMBL/GenBank/DDBJ whole genome shotgun (WGS) entry which is preliminary data.</text>
</comment>
<organism evidence="2 3">
    <name type="scientific">Apiospora phragmitis</name>
    <dbReference type="NCBI Taxonomy" id="2905665"/>
    <lineage>
        <taxon>Eukaryota</taxon>
        <taxon>Fungi</taxon>
        <taxon>Dikarya</taxon>
        <taxon>Ascomycota</taxon>
        <taxon>Pezizomycotina</taxon>
        <taxon>Sordariomycetes</taxon>
        <taxon>Xylariomycetidae</taxon>
        <taxon>Amphisphaeriales</taxon>
        <taxon>Apiosporaceae</taxon>
        <taxon>Apiospora</taxon>
    </lineage>
</organism>
<gene>
    <name evidence="2" type="ORF">PG994_014214</name>
</gene>
<evidence type="ECO:0000256" key="1">
    <source>
        <dbReference type="SAM" id="MobiDB-lite"/>
    </source>
</evidence>
<keyword evidence="3" id="KW-1185">Reference proteome</keyword>